<reference evidence="1" key="1">
    <citation type="submission" date="2014-07" db="EMBL/GenBank/DDBJ databases">
        <title>Identification of a novel salt tolerance gene in wild soybean by whole-genome sequencing.</title>
        <authorList>
            <person name="Lam H.-M."/>
            <person name="Qi X."/>
            <person name="Li M.-W."/>
            <person name="Liu X."/>
            <person name="Xie M."/>
            <person name="Ni M."/>
            <person name="Xu X."/>
        </authorList>
    </citation>
    <scope>NUCLEOTIDE SEQUENCE [LARGE SCALE GENOMIC DNA]</scope>
    <source>
        <tissue evidence="1">Root</tissue>
    </source>
</reference>
<feature type="non-terminal residue" evidence="1">
    <location>
        <position position="1"/>
    </location>
</feature>
<proteinExistence type="predicted"/>
<dbReference type="Proteomes" id="UP000053555">
    <property type="component" value="Unassembled WGS sequence"/>
</dbReference>
<evidence type="ECO:0000313" key="1">
    <source>
        <dbReference type="EMBL" id="KHN23990.1"/>
    </source>
</evidence>
<organism evidence="1">
    <name type="scientific">Glycine soja</name>
    <name type="common">Wild soybean</name>
    <dbReference type="NCBI Taxonomy" id="3848"/>
    <lineage>
        <taxon>Eukaryota</taxon>
        <taxon>Viridiplantae</taxon>
        <taxon>Streptophyta</taxon>
        <taxon>Embryophyta</taxon>
        <taxon>Tracheophyta</taxon>
        <taxon>Spermatophyta</taxon>
        <taxon>Magnoliopsida</taxon>
        <taxon>eudicotyledons</taxon>
        <taxon>Gunneridae</taxon>
        <taxon>Pentapetalae</taxon>
        <taxon>rosids</taxon>
        <taxon>fabids</taxon>
        <taxon>Fabales</taxon>
        <taxon>Fabaceae</taxon>
        <taxon>Papilionoideae</taxon>
        <taxon>50 kb inversion clade</taxon>
        <taxon>NPAAA clade</taxon>
        <taxon>indigoferoid/millettioid clade</taxon>
        <taxon>Phaseoleae</taxon>
        <taxon>Glycine</taxon>
        <taxon>Glycine subgen. Soja</taxon>
    </lineage>
</organism>
<dbReference type="Pfam" id="PF14223">
    <property type="entry name" value="Retrotran_gag_2"/>
    <property type="match status" value="1"/>
</dbReference>
<dbReference type="PANTHER" id="PTHR35317:SF35">
    <property type="entry name" value="DUF4219 DOMAIN-CONTAINING PROTEIN"/>
    <property type="match status" value="1"/>
</dbReference>
<dbReference type="AlphaFoldDB" id="A0A0B2QRG5"/>
<name>A0A0B2QRG5_GLYSO</name>
<dbReference type="PANTHER" id="PTHR35317">
    <property type="entry name" value="OS04G0629600 PROTEIN"/>
    <property type="match status" value="1"/>
</dbReference>
<accession>A0A0B2QRG5</accession>
<dbReference type="EMBL" id="KN655776">
    <property type="protein sequence ID" value="KHN23990.1"/>
    <property type="molecule type" value="Genomic_DNA"/>
</dbReference>
<sequence>NTTQSSTISVPIFNGENYDFWRVKMETYFSSQDLWDIVEEGFTIPADTSALNASQEKELKKNKQKNSKALFTLQQAVTDPIFPRIMGAKTAKEAWNTLQEEFQGSVKVRAVKLQSLRRDFELLKMKESETVKDYYSKVKGIVNQMRAFGEDILDKKIVEKILITMPQKFDPIVTTIEETKDLSTLSETKLVGSLEAYEQRLYRHK</sequence>
<feature type="non-terminal residue" evidence="1">
    <location>
        <position position="205"/>
    </location>
</feature>
<gene>
    <name evidence="1" type="ORF">glysoja_047761</name>
</gene>
<protein>
    <submittedName>
        <fullName evidence="1">Uncharacterized protein</fullName>
    </submittedName>
</protein>